<organism evidence="2">
    <name type="scientific">Micromonas pusilla</name>
    <name type="common">Picoplanktonic green alga</name>
    <name type="synonym">Chromulina pusilla</name>
    <dbReference type="NCBI Taxonomy" id="38833"/>
    <lineage>
        <taxon>Eukaryota</taxon>
        <taxon>Viridiplantae</taxon>
        <taxon>Chlorophyta</taxon>
        <taxon>Mamiellophyceae</taxon>
        <taxon>Mamiellales</taxon>
        <taxon>Mamiellaceae</taxon>
        <taxon>Micromonas</taxon>
    </lineage>
</organism>
<keyword evidence="1" id="KW-1133">Transmembrane helix</keyword>
<name>A0A7S0KRX4_MICPS</name>
<sequence length="215" mass="23411">MAAMTVSAVSVRTIVAPKRVAVRKAAASRAQVRVCASASVPAKVKATVEKAAVAGSLTLLAAAPAHASQTDEVVGFLKAFLEFRTKDPTSFLLLTVAPILVPYAIFSVLVGKKEVRRKEELAAGGWDKFMAERGLDIDTLKLPQLNAFAIAAEKDLLDDEMVREFVRQVELSEKWKKSTIDVADPRLEQAKRRARAEKILALKEERAKQEASANN</sequence>
<accession>A0A7S0KRX4</accession>
<proteinExistence type="predicted"/>
<dbReference type="EMBL" id="HBEV01010513">
    <property type="protein sequence ID" value="CAD8590691.1"/>
    <property type="molecule type" value="Transcribed_RNA"/>
</dbReference>
<protein>
    <submittedName>
        <fullName evidence="2">Uncharacterized protein</fullName>
    </submittedName>
</protein>
<dbReference type="AlphaFoldDB" id="A0A7S0KRX4"/>
<evidence type="ECO:0000256" key="1">
    <source>
        <dbReference type="SAM" id="Phobius"/>
    </source>
</evidence>
<keyword evidence="1" id="KW-0472">Membrane</keyword>
<evidence type="ECO:0000313" key="2">
    <source>
        <dbReference type="EMBL" id="CAD8590691.1"/>
    </source>
</evidence>
<gene>
    <name evidence="2" type="ORF">MSP1404_LOCUS8095</name>
</gene>
<reference evidence="2" key="1">
    <citation type="submission" date="2021-01" db="EMBL/GenBank/DDBJ databases">
        <authorList>
            <person name="Corre E."/>
            <person name="Pelletier E."/>
            <person name="Niang G."/>
            <person name="Scheremetjew M."/>
            <person name="Finn R."/>
            <person name="Kale V."/>
            <person name="Holt S."/>
            <person name="Cochrane G."/>
            <person name="Meng A."/>
            <person name="Brown T."/>
            <person name="Cohen L."/>
        </authorList>
    </citation>
    <scope>NUCLEOTIDE SEQUENCE</scope>
    <source>
        <strain evidence="2">CCMP494</strain>
    </source>
</reference>
<keyword evidence="1" id="KW-0812">Transmembrane</keyword>
<feature type="transmembrane region" description="Helical" evidence="1">
    <location>
        <begin position="91"/>
        <end position="111"/>
    </location>
</feature>